<dbReference type="Proteomes" id="UP000190787">
    <property type="component" value="Unassembled WGS sequence"/>
</dbReference>
<dbReference type="SUPFAM" id="SSF53756">
    <property type="entry name" value="UDP-Glycosyltransferase/glycogen phosphorylase"/>
    <property type="match status" value="1"/>
</dbReference>
<dbReference type="Gene3D" id="3.40.50.2000">
    <property type="entry name" value="Glycogen Phosphorylase B"/>
    <property type="match status" value="1"/>
</dbReference>
<protein>
    <recommendedName>
        <fullName evidence="4">Glycosyltransferase 2-like domain-containing protein</fullName>
    </recommendedName>
</protein>
<comment type="similarity">
    <text evidence="1">Belongs to the glycosyltransferase 2 family.</text>
</comment>
<accession>A0ABX3MZ06</accession>
<sequence>MPDLGPRAAARRVHVTRYDFRGNRLRLEGRIDAREVILRLGGVAQRCALEPDPSGQAKFAFDVPFWPGKVELVIPDTGADGQGEESWVLPPIGRVRLAWEQLRLTPVFLWRIARHAHDIWRWRHHGDSAAGIRVKSALGFVGQSRGATLPSDFLRDSSPTEPPTFPGIVIVLPVFNARALLREALARVVQHTDLDWHLIVIEDRSTDPEMRPFLRDWGAGRANVTLLENDANLGFVASVNRGFEAALRRFPDRPVVLLNSDALVPAGWASRLLAPLSDPQVASVTPMSNDAQILSVPTAGARSDLPPGAVGQIDAIAARMNPVQARAELPTGIGFCMALAPHFLTKLPRFDPAFGRGYGEETDWCQKARRLGGRHVGIGSLFVEHRGSASFGAAARRKLLDANQAKIERRYPSYPRAVDRFLASDPLAAPRFALALARAGALQGEPIKLWLGHSLGGGAEMWLRKEIASELRAGRRCVVLRVGGPVRWSIELHDPLGLSTVETSDRAVVLSLLKLLPDRHVIYSCGVGHPSPLEIPALLTELSAGQRLDILFHDYLPLSEAYTLLRAPNSLREIPEYIGPRAKSRKSSRRSSTDELSDWESAWGTALTSATRLQVFSRSSAEIVASARPDCAHKIDCKPHHVARPAALIHAPPGHQEGSPTAGSVLGVLGHISVHKGAAVVEALGETFAANGRARLVLLGSLDPRFHLGAPNHVHGPFEPLDLQMLVARYEIERWLIPSLWPETFSFTTHEALATGLPVYCFDLGAQAEAVRAAGAQGDVLPGPRWPSDIDIDRLLGAPAMQRWVA</sequence>
<evidence type="ECO:0000313" key="5">
    <source>
        <dbReference type="EMBL" id="OOY24586.1"/>
    </source>
</evidence>
<evidence type="ECO:0000256" key="1">
    <source>
        <dbReference type="ARBA" id="ARBA00006739"/>
    </source>
</evidence>
<dbReference type="SUPFAM" id="SSF53448">
    <property type="entry name" value="Nucleotide-diphospho-sugar transferases"/>
    <property type="match status" value="1"/>
</dbReference>
<evidence type="ECO:0000259" key="4">
    <source>
        <dbReference type="Pfam" id="PF00535"/>
    </source>
</evidence>
<keyword evidence="2" id="KW-0328">Glycosyltransferase</keyword>
<dbReference type="RefSeq" id="WP_158522139.1">
    <property type="nucleotide sequence ID" value="NZ_MPZV01000002.1"/>
</dbReference>
<organism evidence="5 6">
    <name type="scientific">Thioclava sediminum</name>
    <dbReference type="NCBI Taxonomy" id="1915319"/>
    <lineage>
        <taxon>Bacteria</taxon>
        <taxon>Pseudomonadati</taxon>
        <taxon>Pseudomonadota</taxon>
        <taxon>Alphaproteobacteria</taxon>
        <taxon>Rhodobacterales</taxon>
        <taxon>Paracoccaceae</taxon>
        <taxon>Thioclava</taxon>
    </lineage>
</organism>
<feature type="domain" description="Glycosyltransferase 2-like" evidence="4">
    <location>
        <begin position="170"/>
        <end position="284"/>
    </location>
</feature>
<dbReference type="InterPro" id="IPR029044">
    <property type="entry name" value="Nucleotide-diphossugar_trans"/>
</dbReference>
<dbReference type="PANTHER" id="PTHR43179">
    <property type="entry name" value="RHAMNOSYLTRANSFERASE WBBL"/>
    <property type="match status" value="1"/>
</dbReference>
<evidence type="ECO:0000313" key="6">
    <source>
        <dbReference type="Proteomes" id="UP000190787"/>
    </source>
</evidence>
<dbReference type="PANTHER" id="PTHR43179:SF12">
    <property type="entry name" value="GALACTOFURANOSYLTRANSFERASE GLFT2"/>
    <property type="match status" value="1"/>
</dbReference>
<comment type="caution">
    <text evidence="5">The sequence shown here is derived from an EMBL/GenBank/DDBJ whole genome shotgun (WGS) entry which is preliminary data.</text>
</comment>
<keyword evidence="6" id="KW-1185">Reference proteome</keyword>
<dbReference type="EMBL" id="MPZV01000002">
    <property type="protein sequence ID" value="OOY24586.1"/>
    <property type="molecule type" value="Genomic_DNA"/>
</dbReference>
<keyword evidence="3" id="KW-0808">Transferase</keyword>
<name>A0ABX3MZ06_9RHOB</name>
<evidence type="ECO:0000256" key="3">
    <source>
        <dbReference type="ARBA" id="ARBA00022679"/>
    </source>
</evidence>
<evidence type="ECO:0000256" key="2">
    <source>
        <dbReference type="ARBA" id="ARBA00022676"/>
    </source>
</evidence>
<dbReference type="InterPro" id="IPR001173">
    <property type="entry name" value="Glyco_trans_2-like"/>
</dbReference>
<dbReference type="Pfam" id="PF00535">
    <property type="entry name" value="Glycos_transf_2"/>
    <property type="match status" value="1"/>
</dbReference>
<proteinExistence type="inferred from homology"/>
<gene>
    <name evidence="5" type="ORF">BMI91_11220</name>
</gene>
<reference evidence="5 6" key="1">
    <citation type="submission" date="2016-11" db="EMBL/GenBank/DDBJ databases">
        <title>A multilocus sequence analysis scheme for characterization of bacteria in the genus Thioclava.</title>
        <authorList>
            <person name="Liu Y."/>
            <person name="Shao Z."/>
        </authorList>
    </citation>
    <scope>NUCLEOTIDE SEQUENCE [LARGE SCALE GENOMIC DNA]</scope>
    <source>
        <strain evidence="5 6">TAW-CT134</strain>
    </source>
</reference>
<dbReference type="Gene3D" id="3.90.550.10">
    <property type="entry name" value="Spore Coat Polysaccharide Biosynthesis Protein SpsA, Chain A"/>
    <property type="match status" value="1"/>
</dbReference>